<feature type="region of interest" description="Disordered" evidence="1">
    <location>
        <begin position="1"/>
        <end position="31"/>
    </location>
</feature>
<keyword evidence="4" id="KW-1185">Reference proteome</keyword>
<name>A0A261XYD6_9FUNG</name>
<feature type="region of interest" description="Disordered" evidence="1">
    <location>
        <begin position="478"/>
        <end position="497"/>
    </location>
</feature>
<feature type="region of interest" description="Disordered" evidence="1">
    <location>
        <begin position="870"/>
        <end position="898"/>
    </location>
</feature>
<dbReference type="Proteomes" id="UP000242875">
    <property type="component" value="Unassembled WGS sequence"/>
</dbReference>
<feature type="domain" description="BCAS3 WD40" evidence="2">
    <location>
        <begin position="519"/>
        <end position="643"/>
    </location>
</feature>
<accession>A0A261XYD6</accession>
<dbReference type="OrthoDB" id="25778at2759"/>
<sequence>MEHEQRRRLTGEWPGGSSSTRGVRAEPTFPRDRTRLESLTTAWSGFSSYVSQNLPASLSRNQSLQLNSGVSPPFMFYKPSEAYASPAGPAKSASTVEEAKSFAITDATFQWVETAKRSCHQGQGKRRSINSHVDEEGHGMTRRLVLQLAYSHGFQLWDVTNPDDIRELCNVSSHALSMTEDVCKTMGYTSGATIDVGEVSHLLGITTSTIMEHGYGNPAEDFRRFRPLLAIVATSEPKSPSTTNPTTDSKEAKERRSEVVRTRIYIYSLHTHTIVHVIHPLADLQTWRSSRAELEEDVNDVQHDSDNEHVEGCEIKCSDRLLVVALRTNQTRQPYLLPYSSHTFQPIRHEQQMIVLSDLPPIPNDAPVPFDVGQRFIAYATRFTPAGGRPGGQRGERSASGGGGGGRGKSGMKRQSGYNNGTAGGFVDRDVRDTARDALKEVAAGITKVGQYGYRTMEAYLASSGHVSPGGHVVMPGEERSGKNEHSGVQGADGSSKTERGMVIVRDLMADKIPARGPPIVAHIWPHTHDISHVSFNPAGTLLVTVSRQGHTFHIFSLHPSTPTGLPANAGGQAKILQARGAGHLYHLSRGMTDAQIESAAFSQDSLWCGVTTARGTTHLYALNPYGGETDVAGHVANRVKNSANLRNGGKTSLVTLTAPLRIKQRNPMPLPENQVNASMASRDPSSVIYAHIPTANMDAIHSTSAGDSTASQAPIPLQTQFFYVTGQDGIPYVIPGQPVPANAEFYRQIMSSNNASNRPKLHRARLTTTFLMPGQNPYLLNPNGAARRALSLSGHLRQPSGSPEPGRLTGTFNGLLEGSGMKARSKSLADNASYMLNNVGNAVASLGAKRRSVGSIGGFGQLFSGITTSSSDHTHEASPPPKYGQDSSTSWARSRDDSDDADRLFGFDEEQLDTLYGDELSQHQNTLQSEAFTGGRAVSTSDGRRIGYRDMYSFHPVGILTLHRYWIVMSTIRRREDGRVKDGFDMSLASEDIAEWMLARGSTWKEVKIPLDPPVNVLPTQEDATVEQEESPKAIPVTATSIKKKKKKERVALVDSSENDDSTDPSTDPVASSPLKQPIRSNTPSEAHYWLSNYETTTYYAQSQTPLWCTRQFQFATFADPDVEQRLQRGEKPSTKPIVIRRETPEPYGRRMEALGADAAKESMAEGDVNEKAATLEENLSTAMQTQLESASGFSPSSALYSGMKRMSYGGIPANTRPSVERGVSLSFEDAQLIKVGSSSNPTSLSPSPHVPSHLHGWSPSSGTQAYPGQGTILNASSRTSSTTNLATSGWTRKISKAPEGEELLIRFDDLEINPPELPFDEDVDYSGGKIVTHPDEDDHSDFASDAQEQVYAPDGDNEVDVPDQSIHL</sequence>
<feature type="compositionally biased region" description="Low complexity" evidence="1">
    <location>
        <begin position="1239"/>
        <end position="1257"/>
    </location>
</feature>
<feature type="region of interest" description="Disordered" evidence="1">
    <location>
        <begin position="1239"/>
        <end position="1268"/>
    </location>
</feature>
<reference evidence="3 4" key="1">
    <citation type="journal article" date="2017" name="Mycologia">
        <title>Bifiguratus adelaidae, gen. et sp. nov., a new member of Mucoromycotina in endophytic and soil-dwelling habitats.</title>
        <authorList>
            <person name="Torres-Cruz T.J."/>
            <person name="Billingsley Tobias T.L."/>
            <person name="Almatruk M."/>
            <person name="Hesse C."/>
            <person name="Kuske C.R."/>
            <person name="Desiro A."/>
            <person name="Benucci G.M."/>
            <person name="Bonito G."/>
            <person name="Stajich J.E."/>
            <person name="Dunlap C."/>
            <person name="Arnold A.E."/>
            <person name="Porras-Alfaro A."/>
        </authorList>
    </citation>
    <scope>NUCLEOTIDE SEQUENCE [LARGE SCALE GENOMIC DNA]</scope>
    <source>
        <strain evidence="3 4">AZ0501</strain>
    </source>
</reference>
<dbReference type="PANTHER" id="PTHR13268">
    <property type="entry name" value="BREAST CARCINOMA AMPLIFIED SEQUENCE 3"/>
    <property type="match status" value="1"/>
</dbReference>
<dbReference type="SUPFAM" id="SSF82171">
    <property type="entry name" value="DPP6 N-terminal domain-like"/>
    <property type="match status" value="1"/>
</dbReference>
<dbReference type="InterPro" id="IPR015943">
    <property type="entry name" value="WD40/YVTN_repeat-like_dom_sf"/>
</dbReference>
<feature type="compositionally biased region" description="Polar residues" evidence="1">
    <location>
        <begin position="236"/>
        <end position="247"/>
    </location>
</feature>
<evidence type="ECO:0000256" key="1">
    <source>
        <dbReference type="SAM" id="MobiDB-lite"/>
    </source>
</evidence>
<dbReference type="InterPro" id="IPR048382">
    <property type="entry name" value="BCAS3_WD40"/>
</dbReference>
<dbReference type="PANTHER" id="PTHR13268:SF0">
    <property type="entry name" value="BCAS3 MICROTUBULE ASSOCIATED CELL MIGRATION FACTOR"/>
    <property type="match status" value="1"/>
</dbReference>
<protein>
    <recommendedName>
        <fullName evidence="2">BCAS3 WD40 domain-containing protein</fullName>
    </recommendedName>
</protein>
<dbReference type="Pfam" id="PF21034">
    <property type="entry name" value="BCAS3_WD40"/>
    <property type="match status" value="1"/>
</dbReference>
<feature type="region of interest" description="Disordered" evidence="1">
    <location>
        <begin position="234"/>
        <end position="255"/>
    </location>
</feature>
<feature type="compositionally biased region" description="Basic and acidic residues" evidence="1">
    <location>
        <begin position="1334"/>
        <end position="1344"/>
    </location>
</feature>
<dbReference type="GO" id="GO:0042594">
    <property type="term" value="P:response to starvation"/>
    <property type="evidence" value="ECO:0007669"/>
    <property type="project" value="TreeGrafter"/>
</dbReference>
<comment type="caution">
    <text evidence="3">The sequence shown here is derived from an EMBL/GenBank/DDBJ whole genome shotgun (WGS) entry which is preliminary data.</text>
</comment>
<feature type="compositionally biased region" description="Basic and acidic residues" evidence="1">
    <location>
        <begin position="1"/>
        <end position="10"/>
    </location>
</feature>
<evidence type="ECO:0000259" key="2">
    <source>
        <dbReference type="Pfam" id="PF21034"/>
    </source>
</evidence>
<dbReference type="GO" id="GO:0006914">
    <property type="term" value="P:autophagy"/>
    <property type="evidence" value="ECO:0007669"/>
    <property type="project" value="InterPro"/>
</dbReference>
<dbReference type="InterPro" id="IPR045142">
    <property type="entry name" value="BCAS3-like"/>
</dbReference>
<dbReference type="GO" id="GO:0005737">
    <property type="term" value="C:cytoplasm"/>
    <property type="evidence" value="ECO:0007669"/>
    <property type="project" value="TreeGrafter"/>
</dbReference>
<feature type="region of interest" description="Disordered" evidence="1">
    <location>
        <begin position="1051"/>
        <end position="1083"/>
    </location>
</feature>
<organism evidence="3 4">
    <name type="scientific">Bifiguratus adelaidae</name>
    <dbReference type="NCBI Taxonomy" id="1938954"/>
    <lineage>
        <taxon>Eukaryota</taxon>
        <taxon>Fungi</taxon>
        <taxon>Fungi incertae sedis</taxon>
        <taxon>Mucoromycota</taxon>
        <taxon>Mucoromycotina</taxon>
        <taxon>Endogonomycetes</taxon>
        <taxon>Endogonales</taxon>
        <taxon>Endogonales incertae sedis</taxon>
        <taxon>Bifiguratus</taxon>
    </lineage>
</organism>
<feature type="region of interest" description="Disordered" evidence="1">
    <location>
        <begin position="383"/>
        <end position="429"/>
    </location>
</feature>
<evidence type="ECO:0000313" key="3">
    <source>
        <dbReference type="EMBL" id="OZJ03341.1"/>
    </source>
</evidence>
<dbReference type="EMBL" id="MVBO01000090">
    <property type="protein sequence ID" value="OZJ03341.1"/>
    <property type="molecule type" value="Genomic_DNA"/>
</dbReference>
<feature type="region of interest" description="Disordered" evidence="1">
    <location>
        <begin position="1318"/>
        <end position="1345"/>
    </location>
</feature>
<feature type="compositionally biased region" description="Gly residues" evidence="1">
    <location>
        <begin position="400"/>
        <end position="409"/>
    </location>
</feature>
<evidence type="ECO:0000313" key="4">
    <source>
        <dbReference type="Proteomes" id="UP000242875"/>
    </source>
</evidence>
<proteinExistence type="predicted"/>
<gene>
    <name evidence="3" type="ORF">BZG36_04214</name>
</gene>
<dbReference type="Gene3D" id="2.130.10.10">
    <property type="entry name" value="YVTN repeat-like/Quinoprotein amine dehydrogenase"/>
    <property type="match status" value="1"/>
</dbReference>